<keyword evidence="1" id="KW-0812">Transmembrane</keyword>
<feature type="transmembrane region" description="Helical" evidence="1">
    <location>
        <begin position="25"/>
        <end position="49"/>
    </location>
</feature>
<feature type="transmembrane region" description="Helical" evidence="1">
    <location>
        <begin position="56"/>
        <end position="78"/>
    </location>
</feature>
<reference evidence="2" key="1">
    <citation type="journal article" date="2020" name="mSystems">
        <title>Genome- and Community-Level Interaction Insights into Carbon Utilization and Element Cycling Functions of Hydrothermarchaeota in Hydrothermal Sediment.</title>
        <authorList>
            <person name="Zhou Z."/>
            <person name="Liu Y."/>
            <person name="Xu W."/>
            <person name="Pan J."/>
            <person name="Luo Z.H."/>
            <person name="Li M."/>
        </authorList>
    </citation>
    <scope>NUCLEOTIDE SEQUENCE [LARGE SCALE GENOMIC DNA]</scope>
    <source>
        <strain evidence="2">SpSt-456</strain>
    </source>
</reference>
<proteinExistence type="predicted"/>
<feature type="transmembrane region" description="Helical" evidence="1">
    <location>
        <begin position="280"/>
        <end position="304"/>
    </location>
</feature>
<gene>
    <name evidence="2" type="ORF">ENS06_09440</name>
</gene>
<dbReference type="EMBL" id="DSTK01000027">
    <property type="protein sequence ID" value="HFK97528.1"/>
    <property type="molecule type" value="Genomic_DNA"/>
</dbReference>
<organism evidence="2">
    <name type="scientific">Desulfacinum infernum</name>
    <dbReference type="NCBI Taxonomy" id="35837"/>
    <lineage>
        <taxon>Bacteria</taxon>
        <taxon>Pseudomonadati</taxon>
        <taxon>Thermodesulfobacteriota</taxon>
        <taxon>Syntrophobacteria</taxon>
        <taxon>Syntrophobacterales</taxon>
        <taxon>Syntrophobacteraceae</taxon>
        <taxon>Desulfacinum</taxon>
    </lineage>
</organism>
<feature type="transmembrane region" description="Helical" evidence="1">
    <location>
        <begin position="84"/>
        <end position="101"/>
    </location>
</feature>
<feature type="transmembrane region" description="Helical" evidence="1">
    <location>
        <begin position="122"/>
        <end position="140"/>
    </location>
</feature>
<keyword evidence="1" id="KW-1133">Transmembrane helix</keyword>
<accession>A0A832A105</accession>
<comment type="caution">
    <text evidence="2">The sequence shown here is derived from an EMBL/GenBank/DDBJ whole genome shotgun (WGS) entry which is preliminary data.</text>
</comment>
<dbReference type="AlphaFoldDB" id="A0A832A105"/>
<name>A0A832A105_9BACT</name>
<sequence>MATMTDTLKQGALKGLSGFFWMAKIVVPVSYGTAILAWTGVLDALTVLLKPFMHHLGLPAVGAVPLIVGALTSVYGGIAAMSVLPFTTGEMILLANFILICHNMIQETIIQSQSGIKAWKAVTVRVLAAVATVYVLQFFIGTTPHDDVPAGIAQPAIRQGFVDMTLAWGVSTARLCLKIFVIIMGIMTVLEVAKAKNWITWIVKATSPLLRILGLSQRVGVLWMTAVVFGLAYGGAVIVEEAKNADLTPEDLESLHLSVGVNHSMVEDPMLFLPLGLPAFWLWVPRLVTAVCITWCLSLGIHLLSSRARAMRRSSS</sequence>
<feature type="transmembrane region" description="Helical" evidence="1">
    <location>
        <begin position="219"/>
        <end position="239"/>
    </location>
</feature>
<evidence type="ECO:0000313" key="2">
    <source>
        <dbReference type="EMBL" id="HFK97528.1"/>
    </source>
</evidence>
<protein>
    <submittedName>
        <fullName evidence="2">Iron transporter</fullName>
    </submittedName>
</protein>
<keyword evidence="1" id="KW-0472">Membrane</keyword>
<evidence type="ECO:0000256" key="1">
    <source>
        <dbReference type="SAM" id="Phobius"/>
    </source>
</evidence>
<feature type="transmembrane region" description="Helical" evidence="1">
    <location>
        <begin position="166"/>
        <end position="190"/>
    </location>
</feature>